<dbReference type="Pfam" id="PF00622">
    <property type="entry name" value="SPRY"/>
    <property type="match status" value="1"/>
</dbReference>
<keyword evidence="10" id="KW-1185">Reference proteome</keyword>
<feature type="domain" description="RING-type" evidence="7">
    <location>
        <begin position="23"/>
        <end position="63"/>
    </location>
</feature>
<evidence type="ECO:0000256" key="5">
    <source>
        <dbReference type="SAM" id="Coils"/>
    </source>
</evidence>
<dbReference type="SMART" id="SM00589">
    <property type="entry name" value="PRY"/>
    <property type="match status" value="1"/>
</dbReference>
<sequence length="655" mass="72171">MGQLLSLCLQDVSVRLLLSQLQCPLCLGVFSEPVSVPCGHSFCFSCITSHWDRSVPRVSCPKCLAVFPERPQLCENAFAKDMSSKIKAERAPPQARSVYCDVCVGERAQAVKSCLSCLASDGSCVCVLCAEAAHQGHKLVPVERRSPGGEGECGGAESGGECGEAESGGQGQCERRSQEVKVSVERRSQEVSVERRSQEVSVERRSQEVSVERRSQEVSVERRSQCGEAESGGQCGEAESGGQCGGAESGGEGGGVNVEGRSQEVKVSVEGRSQCGGAESGGQGECGEAESVWRGGAQMEQTEEQLHLKIQERLQRLEDISHNVSLSREQTRQDLQQAEQVFTALMLHLQKVQEELVEQIQKTQEEAELRAQRLVSELQQELKDLRRSRKELQELRQSQDHLHLVQTFSSLTPPDPTPGPSEPVHADLCLGTVRSAVARVELELQKLLRQLCEEELERMQKYAVDVTLDAHTANPWLVLSDDRRSVWDGDREQALEQRPERFDTAPCVLGDKGFTSGRHYWEVEVGAKTAWDVGVALSSVSRRGVVTLSPEDGFWAVCLRRGAEYRACASEARLLPLAPPLPRLLGLFVDHEEGRVSFYDARAKAHLFSFERAGFRHQQLLPFFNPETRSSGGDNSAPLVLKRTRNTSDLDHVTI</sequence>
<dbReference type="Pfam" id="PF15227">
    <property type="entry name" value="zf-C3HC4_4"/>
    <property type="match status" value="1"/>
</dbReference>
<name>A0AAW0PTT7_9GOBI</name>
<evidence type="ECO:0000256" key="6">
    <source>
        <dbReference type="SAM" id="MobiDB-lite"/>
    </source>
</evidence>
<keyword evidence="1" id="KW-0479">Metal-binding</keyword>
<evidence type="ECO:0000313" key="10">
    <source>
        <dbReference type="Proteomes" id="UP001460270"/>
    </source>
</evidence>
<dbReference type="InterPro" id="IPR058030">
    <property type="entry name" value="TRIM8/14/16/25/29/45/65_CC"/>
</dbReference>
<keyword evidence="5" id="KW-0175">Coiled coil</keyword>
<dbReference type="InterPro" id="IPR013083">
    <property type="entry name" value="Znf_RING/FYVE/PHD"/>
</dbReference>
<dbReference type="InterPro" id="IPR003879">
    <property type="entry name" value="Butyrophylin_SPRY"/>
</dbReference>
<dbReference type="InterPro" id="IPR050143">
    <property type="entry name" value="TRIM/RBCC"/>
</dbReference>
<dbReference type="GO" id="GO:0008270">
    <property type="term" value="F:zinc ion binding"/>
    <property type="evidence" value="ECO:0007669"/>
    <property type="project" value="UniProtKB-KW"/>
</dbReference>
<reference evidence="10" key="1">
    <citation type="submission" date="2024-04" db="EMBL/GenBank/DDBJ databases">
        <title>Salinicola lusitanus LLJ914,a marine bacterium isolated from the Okinawa Trough.</title>
        <authorList>
            <person name="Li J."/>
        </authorList>
    </citation>
    <scope>NUCLEOTIDE SEQUENCE [LARGE SCALE GENOMIC DNA]</scope>
</reference>
<dbReference type="Pfam" id="PF13765">
    <property type="entry name" value="PRY"/>
    <property type="match status" value="1"/>
</dbReference>
<feature type="coiled-coil region" evidence="5">
    <location>
        <begin position="335"/>
        <end position="402"/>
    </location>
</feature>
<dbReference type="InterPro" id="IPR017907">
    <property type="entry name" value="Znf_RING_CS"/>
</dbReference>
<evidence type="ECO:0000256" key="2">
    <source>
        <dbReference type="ARBA" id="ARBA00022771"/>
    </source>
</evidence>
<feature type="compositionally biased region" description="Gly residues" evidence="6">
    <location>
        <begin position="148"/>
        <end position="171"/>
    </location>
</feature>
<comment type="caution">
    <text evidence="9">The sequence shown here is derived from an EMBL/GenBank/DDBJ whole genome shotgun (WGS) entry which is preliminary data.</text>
</comment>
<dbReference type="InterPro" id="IPR013320">
    <property type="entry name" value="ConA-like_dom_sf"/>
</dbReference>
<dbReference type="Gene3D" id="3.30.160.60">
    <property type="entry name" value="Classic Zinc Finger"/>
    <property type="match status" value="1"/>
</dbReference>
<dbReference type="Pfam" id="PF25600">
    <property type="entry name" value="TRIM_CC"/>
    <property type="match status" value="1"/>
</dbReference>
<evidence type="ECO:0000313" key="9">
    <source>
        <dbReference type="EMBL" id="KAK7939113.1"/>
    </source>
</evidence>
<keyword evidence="2 4" id="KW-0863">Zinc-finger</keyword>
<dbReference type="PROSITE" id="PS50089">
    <property type="entry name" value="ZF_RING_2"/>
    <property type="match status" value="1"/>
</dbReference>
<dbReference type="EMBL" id="JBBPFD010000002">
    <property type="protein sequence ID" value="KAK7939113.1"/>
    <property type="molecule type" value="Genomic_DNA"/>
</dbReference>
<feature type="compositionally biased region" description="Basic and acidic residues" evidence="6">
    <location>
        <begin position="194"/>
        <end position="225"/>
    </location>
</feature>
<dbReference type="PRINTS" id="PR01407">
    <property type="entry name" value="BUTYPHLNCDUF"/>
</dbReference>
<dbReference type="InterPro" id="IPR043136">
    <property type="entry name" value="B30.2/SPRY_sf"/>
</dbReference>
<organism evidence="9 10">
    <name type="scientific">Mugilogobius chulae</name>
    <name type="common">yellowstripe goby</name>
    <dbReference type="NCBI Taxonomy" id="88201"/>
    <lineage>
        <taxon>Eukaryota</taxon>
        <taxon>Metazoa</taxon>
        <taxon>Chordata</taxon>
        <taxon>Craniata</taxon>
        <taxon>Vertebrata</taxon>
        <taxon>Euteleostomi</taxon>
        <taxon>Actinopterygii</taxon>
        <taxon>Neopterygii</taxon>
        <taxon>Teleostei</taxon>
        <taxon>Neoteleostei</taxon>
        <taxon>Acanthomorphata</taxon>
        <taxon>Gobiaria</taxon>
        <taxon>Gobiiformes</taxon>
        <taxon>Gobioidei</taxon>
        <taxon>Gobiidae</taxon>
        <taxon>Gobionellinae</taxon>
        <taxon>Mugilogobius</taxon>
    </lineage>
</organism>
<evidence type="ECO:0000256" key="1">
    <source>
        <dbReference type="ARBA" id="ARBA00022723"/>
    </source>
</evidence>
<dbReference type="InterPro" id="IPR003877">
    <property type="entry name" value="SPRY_dom"/>
</dbReference>
<dbReference type="Gene3D" id="3.30.40.10">
    <property type="entry name" value="Zinc/RING finger domain, C3HC4 (zinc finger)"/>
    <property type="match status" value="1"/>
</dbReference>
<dbReference type="InterPro" id="IPR001870">
    <property type="entry name" value="B30.2/SPRY"/>
</dbReference>
<dbReference type="FunFam" id="2.60.120.920:FF:000004">
    <property type="entry name" value="Butyrophilin subfamily 1 member A1"/>
    <property type="match status" value="1"/>
</dbReference>
<evidence type="ECO:0008006" key="11">
    <source>
        <dbReference type="Google" id="ProtNLM"/>
    </source>
</evidence>
<dbReference type="Proteomes" id="UP001460270">
    <property type="component" value="Unassembled WGS sequence"/>
</dbReference>
<dbReference type="InterPro" id="IPR006574">
    <property type="entry name" value="PRY"/>
</dbReference>
<feature type="domain" description="B30.2/SPRY" evidence="8">
    <location>
        <begin position="446"/>
        <end position="646"/>
    </location>
</feature>
<evidence type="ECO:0000259" key="7">
    <source>
        <dbReference type="PROSITE" id="PS50089"/>
    </source>
</evidence>
<dbReference type="AlphaFoldDB" id="A0AAW0PTT7"/>
<accession>A0AAW0PTT7</accession>
<evidence type="ECO:0000256" key="3">
    <source>
        <dbReference type="ARBA" id="ARBA00022833"/>
    </source>
</evidence>
<dbReference type="InterPro" id="IPR001841">
    <property type="entry name" value="Znf_RING"/>
</dbReference>
<feature type="compositionally biased region" description="Low complexity" evidence="6">
    <location>
        <begin position="226"/>
        <end position="241"/>
    </location>
</feature>
<dbReference type="SMART" id="SM00449">
    <property type="entry name" value="SPRY"/>
    <property type="match status" value="1"/>
</dbReference>
<dbReference type="PROSITE" id="PS00518">
    <property type="entry name" value="ZF_RING_1"/>
    <property type="match status" value="1"/>
</dbReference>
<dbReference type="SUPFAM" id="SSF57850">
    <property type="entry name" value="RING/U-box"/>
    <property type="match status" value="1"/>
</dbReference>
<proteinExistence type="predicted"/>
<dbReference type="SMART" id="SM00184">
    <property type="entry name" value="RING"/>
    <property type="match status" value="1"/>
</dbReference>
<keyword evidence="3" id="KW-0862">Zinc</keyword>
<evidence type="ECO:0000259" key="8">
    <source>
        <dbReference type="PROSITE" id="PS50188"/>
    </source>
</evidence>
<feature type="region of interest" description="Disordered" evidence="6">
    <location>
        <begin position="194"/>
        <end position="293"/>
    </location>
</feature>
<feature type="region of interest" description="Disordered" evidence="6">
    <location>
        <begin position="142"/>
        <end position="176"/>
    </location>
</feature>
<protein>
    <recommendedName>
        <fullName evidence="11">E3 ubiquitin-protein ligase TRIM39-like</fullName>
    </recommendedName>
</protein>
<gene>
    <name evidence="9" type="ORF">WMY93_002439</name>
</gene>
<dbReference type="PROSITE" id="PS50188">
    <property type="entry name" value="B302_SPRY"/>
    <property type="match status" value="1"/>
</dbReference>
<dbReference type="SUPFAM" id="SSF49899">
    <property type="entry name" value="Concanavalin A-like lectins/glucanases"/>
    <property type="match status" value="1"/>
</dbReference>
<dbReference type="CDD" id="cd13733">
    <property type="entry name" value="SPRY_PRY_C-I_1"/>
    <property type="match status" value="1"/>
</dbReference>
<dbReference type="Gene3D" id="2.60.120.920">
    <property type="match status" value="1"/>
</dbReference>
<evidence type="ECO:0000256" key="4">
    <source>
        <dbReference type="PROSITE-ProRule" id="PRU00175"/>
    </source>
</evidence>
<dbReference type="PANTHER" id="PTHR24103">
    <property type="entry name" value="E3 UBIQUITIN-PROTEIN LIGASE TRIM"/>
    <property type="match status" value="1"/>
</dbReference>
<feature type="compositionally biased region" description="Gly residues" evidence="6">
    <location>
        <begin position="242"/>
        <end position="257"/>
    </location>
</feature>